<accession>A0ACC2JSW5</accession>
<name>A0ACC2JSW5_9PEZI</name>
<comment type="caution">
    <text evidence="1">The sequence shown here is derived from an EMBL/GenBank/DDBJ whole genome shotgun (WGS) entry which is preliminary data.</text>
</comment>
<sequence>MCQRALSSAIKQNTALGNATQYNIQVFAPHIGNAIRELNDGTDLTSEQAVVVLDFLKTMADLNLFSLIPPQKGNRIKSSNDLDSHETIGAELCSPGLLRTCFPALAGFRDDWLRSIQDYCQYSSSAIQLLHHKKLKSIANWLSSPSPEILLIDINDEPGDSSWTTDLVLEMVGVFEAATVVSKGIRSAIITHFCRRNVARQSYSEAILLQDFLVQIIEAYPEKFKDSRECQQDGLTETNLCSAADNPEDLWDLIVRCIKRTRIRMLVIMLDHIEEMFLRNLGTNDRDGFQNFVEKLQTNIDVLHKEHRIVVKTMVTCRLDTAAFYFYEVGATAIAMPNPPRRLFLTGD</sequence>
<keyword evidence="2" id="KW-1185">Reference proteome</keyword>
<proteinExistence type="predicted"/>
<dbReference type="EMBL" id="JAPUUL010000485">
    <property type="protein sequence ID" value="KAJ8130501.1"/>
    <property type="molecule type" value="Genomic_DNA"/>
</dbReference>
<gene>
    <name evidence="1" type="ORF">O1611_g3128</name>
</gene>
<organism evidence="1 2">
    <name type="scientific">Lasiodiplodia mahajangana</name>
    <dbReference type="NCBI Taxonomy" id="1108764"/>
    <lineage>
        <taxon>Eukaryota</taxon>
        <taxon>Fungi</taxon>
        <taxon>Dikarya</taxon>
        <taxon>Ascomycota</taxon>
        <taxon>Pezizomycotina</taxon>
        <taxon>Dothideomycetes</taxon>
        <taxon>Dothideomycetes incertae sedis</taxon>
        <taxon>Botryosphaeriales</taxon>
        <taxon>Botryosphaeriaceae</taxon>
        <taxon>Lasiodiplodia</taxon>
    </lineage>
</organism>
<evidence type="ECO:0000313" key="1">
    <source>
        <dbReference type="EMBL" id="KAJ8130501.1"/>
    </source>
</evidence>
<evidence type="ECO:0000313" key="2">
    <source>
        <dbReference type="Proteomes" id="UP001153332"/>
    </source>
</evidence>
<reference evidence="1" key="1">
    <citation type="submission" date="2022-12" db="EMBL/GenBank/DDBJ databases">
        <title>Genome Sequence of Lasiodiplodia mahajangana.</title>
        <authorList>
            <person name="Buettner E."/>
        </authorList>
    </citation>
    <scope>NUCLEOTIDE SEQUENCE</scope>
    <source>
        <strain evidence="1">VT137</strain>
    </source>
</reference>
<dbReference type="Proteomes" id="UP001153332">
    <property type="component" value="Unassembled WGS sequence"/>
</dbReference>
<protein>
    <submittedName>
        <fullName evidence="1">Uncharacterized protein</fullName>
    </submittedName>
</protein>